<dbReference type="InterPro" id="IPR002641">
    <property type="entry name" value="PNPLA_dom"/>
</dbReference>
<feature type="short sequence motif" description="DGA/G" evidence="4">
    <location>
        <begin position="241"/>
        <end position="243"/>
    </location>
</feature>
<dbReference type="GO" id="GO:0016298">
    <property type="term" value="F:lipase activity"/>
    <property type="evidence" value="ECO:0007669"/>
    <property type="project" value="UniProtKB-ARBA"/>
</dbReference>
<protein>
    <recommendedName>
        <fullName evidence="5">Patatin</fullName>
        <ecNumber evidence="5">3.1.1.-</ecNumber>
    </recommendedName>
</protein>
<dbReference type="SUPFAM" id="SSF52151">
    <property type="entry name" value="FabD/lysophospholipase-like"/>
    <property type="match status" value="1"/>
</dbReference>
<dbReference type="InterPro" id="IPR050301">
    <property type="entry name" value="NTE"/>
</dbReference>
<dbReference type="AlphaFoldDB" id="A0AAE0BZ68"/>
<comment type="function">
    <text evidence="5">Lipolytic acyl hydrolase (LAH).</text>
</comment>
<dbReference type="PANTHER" id="PTHR14226:SF29">
    <property type="entry name" value="NEUROPATHY TARGET ESTERASE SWS"/>
    <property type="match status" value="1"/>
</dbReference>
<reference evidence="7 8" key="1">
    <citation type="journal article" date="2015" name="Genome Biol. Evol.">
        <title>Comparative Genomics of a Bacterivorous Green Alga Reveals Evolutionary Causalities and Consequences of Phago-Mixotrophic Mode of Nutrition.</title>
        <authorList>
            <person name="Burns J.A."/>
            <person name="Paasch A."/>
            <person name="Narechania A."/>
            <person name="Kim E."/>
        </authorList>
    </citation>
    <scope>NUCLEOTIDE SEQUENCE [LARGE SCALE GENOMIC DNA]</scope>
    <source>
        <strain evidence="7 8">PLY_AMNH</strain>
    </source>
</reference>
<evidence type="ECO:0000256" key="3">
    <source>
        <dbReference type="ARBA" id="ARBA00023098"/>
    </source>
</evidence>
<dbReference type="Gene3D" id="3.40.1090.10">
    <property type="entry name" value="Cytosolic phospholipase A2 catalytic domain"/>
    <property type="match status" value="2"/>
</dbReference>
<accession>A0AAE0BZ68</accession>
<sequence>MNWRGSKNNLIKADFKLFRLKPCIDTKSLSLKRTNCALWRINFAYRQELYNVHSTEGAVRVLDSDVQASVQTFKIYELQSQSKDAFDIVLSSGFLAFSSHAGFLQAVDDKELCVNGIMGTSAGALTGSLYAAGYTPEQVLEILCDKIPLSWLQGPSLRSGALGALNLGPVIERLGELLPATFEELPHDFACAVVTSDGFGHGSYRLIDSGPLAEAVAASAAIPFLFQPVRLPQAEGALCADGGKYDRVGLRAWRSRKRQKREDVIPVLAHVIARSSPFSGDDDVDALQQDEKDIIIIESPKSGMSLFSLGEYEAQAAITRERVSNSLIKLAKH</sequence>
<keyword evidence="8" id="KW-1185">Reference proteome</keyword>
<evidence type="ECO:0000256" key="1">
    <source>
        <dbReference type="ARBA" id="ARBA00022801"/>
    </source>
</evidence>
<dbReference type="EMBL" id="LGRX02030606">
    <property type="protein sequence ID" value="KAK3245477.1"/>
    <property type="molecule type" value="Genomic_DNA"/>
</dbReference>
<dbReference type="GO" id="GO:0052689">
    <property type="term" value="F:carboxylic ester hydrolase activity"/>
    <property type="evidence" value="ECO:0007669"/>
    <property type="project" value="UniProtKB-ARBA"/>
</dbReference>
<keyword evidence="2 4" id="KW-0442">Lipid degradation</keyword>
<keyword evidence="3 4" id="KW-0443">Lipid metabolism</keyword>
<dbReference type="PANTHER" id="PTHR14226">
    <property type="entry name" value="NEUROPATHY TARGET ESTERASE/SWISS CHEESE D.MELANOGASTER"/>
    <property type="match status" value="1"/>
</dbReference>
<feature type="domain" description="PNPLA" evidence="6">
    <location>
        <begin position="88"/>
        <end position="254"/>
    </location>
</feature>
<feature type="short sequence motif" description="GXSXG" evidence="4">
    <location>
        <begin position="119"/>
        <end position="123"/>
    </location>
</feature>
<evidence type="ECO:0000256" key="2">
    <source>
        <dbReference type="ARBA" id="ARBA00022963"/>
    </source>
</evidence>
<dbReference type="PROSITE" id="PS51635">
    <property type="entry name" value="PNPLA"/>
    <property type="match status" value="1"/>
</dbReference>
<evidence type="ECO:0000256" key="4">
    <source>
        <dbReference type="PROSITE-ProRule" id="PRU01161"/>
    </source>
</evidence>
<dbReference type="InterPro" id="IPR016035">
    <property type="entry name" value="Acyl_Trfase/lysoPLipase"/>
</dbReference>
<evidence type="ECO:0000313" key="8">
    <source>
        <dbReference type="Proteomes" id="UP001190700"/>
    </source>
</evidence>
<comment type="caution">
    <text evidence="4">Lacks conserved residue(s) required for the propagation of feature annotation.</text>
</comment>
<comment type="domain">
    <text evidence="5">The nitrogen atoms of the two glycine residues in the GGXR motif define the oxyanion hole, and stabilize the oxyanion that forms during the nucleophilic attack by the catalytic serine during substrate cleavage.</text>
</comment>
<feature type="active site" description="Nucleophile" evidence="4">
    <location>
        <position position="121"/>
    </location>
</feature>
<evidence type="ECO:0000259" key="6">
    <source>
        <dbReference type="PROSITE" id="PS51635"/>
    </source>
</evidence>
<comment type="similarity">
    <text evidence="5">Belongs to the patatin family.</text>
</comment>
<dbReference type="Pfam" id="PF01734">
    <property type="entry name" value="Patatin"/>
    <property type="match status" value="1"/>
</dbReference>
<evidence type="ECO:0000256" key="5">
    <source>
        <dbReference type="RuleBase" id="RU361262"/>
    </source>
</evidence>
<proteinExistence type="inferred from homology"/>
<feature type="active site" description="Proton acceptor" evidence="4">
    <location>
        <position position="241"/>
    </location>
</feature>
<organism evidence="7 8">
    <name type="scientific">Cymbomonas tetramitiformis</name>
    <dbReference type="NCBI Taxonomy" id="36881"/>
    <lineage>
        <taxon>Eukaryota</taxon>
        <taxon>Viridiplantae</taxon>
        <taxon>Chlorophyta</taxon>
        <taxon>Pyramimonadophyceae</taxon>
        <taxon>Pyramimonadales</taxon>
        <taxon>Pyramimonadaceae</taxon>
        <taxon>Cymbomonas</taxon>
    </lineage>
</organism>
<evidence type="ECO:0000313" key="7">
    <source>
        <dbReference type="EMBL" id="KAK3245477.1"/>
    </source>
</evidence>
<dbReference type="Proteomes" id="UP001190700">
    <property type="component" value="Unassembled WGS sequence"/>
</dbReference>
<dbReference type="EC" id="3.1.1.-" evidence="5"/>
<keyword evidence="1 4" id="KW-0378">Hydrolase</keyword>
<comment type="caution">
    <text evidence="7">The sequence shown here is derived from an EMBL/GenBank/DDBJ whole genome shotgun (WGS) entry which is preliminary data.</text>
</comment>
<gene>
    <name evidence="7" type="ORF">CYMTET_44955</name>
</gene>
<name>A0AAE0BZ68_9CHLO</name>
<dbReference type="GO" id="GO:0016042">
    <property type="term" value="P:lipid catabolic process"/>
    <property type="evidence" value="ECO:0007669"/>
    <property type="project" value="UniProtKB-UniRule"/>
</dbReference>